<dbReference type="Gene3D" id="2.30.29.80">
    <property type="match status" value="1"/>
</dbReference>
<gene>
    <name evidence="2" type="ORF">RLDS_24585</name>
</gene>
<sequence>MPIGLQAIVPAVDLFDHCLGEGPRNMAHKFEIYKDKAGEFRVRFRYNAEILFSTEGYSSKASAKNAIDSIKKNGPEAPIEDNS</sequence>
<evidence type="ECO:0000313" key="2">
    <source>
        <dbReference type="EMBL" id="EQB11073.1"/>
    </source>
</evidence>
<reference evidence="2 3" key="1">
    <citation type="journal article" date="2013" name="Genome Announc.">
        <title>Draft Genome Sequence of Sphingobium lactosutens Strain DS20T, Isolated from a Hexachlorocyclohexane Dumpsite.</title>
        <authorList>
            <person name="Kumar R."/>
            <person name="Dwivedi V."/>
            <person name="Negi V."/>
            <person name="Khurana J.P."/>
            <person name="Lal R."/>
        </authorList>
    </citation>
    <scope>NUCLEOTIDE SEQUENCE [LARGE SCALE GENOMIC DNA]</scope>
    <source>
        <strain evidence="2 3">DS20</strain>
    </source>
</reference>
<dbReference type="Pfam" id="PF07411">
    <property type="entry name" value="DUF1508"/>
    <property type="match status" value="1"/>
</dbReference>
<evidence type="ECO:0000313" key="3">
    <source>
        <dbReference type="Proteomes" id="UP000015531"/>
    </source>
</evidence>
<feature type="domain" description="DUF1508" evidence="1">
    <location>
        <begin position="35"/>
        <end position="81"/>
    </location>
</feature>
<dbReference type="PATRIC" id="fig|1331060.3.peg.4771"/>
<protein>
    <recommendedName>
        <fullName evidence="1">DUF1508 domain-containing protein</fullName>
    </recommendedName>
</protein>
<dbReference type="InterPro" id="IPR010879">
    <property type="entry name" value="DUF1508"/>
</dbReference>
<dbReference type="AlphaFoldDB" id="T0HG19"/>
<accession>T0HG19</accession>
<dbReference type="InterPro" id="IPR036913">
    <property type="entry name" value="YegP-like_sf"/>
</dbReference>
<comment type="caution">
    <text evidence="2">The sequence shown here is derived from an EMBL/GenBank/DDBJ whole genome shotgun (WGS) entry which is preliminary data.</text>
</comment>
<dbReference type="eggNOG" id="COG3422">
    <property type="taxonomic scope" value="Bacteria"/>
</dbReference>
<evidence type="ECO:0000259" key="1">
    <source>
        <dbReference type="Pfam" id="PF07411"/>
    </source>
</evidence>
<organism evidence="2 3">
    <name type="scientific">Sphingobium lactosutens DS20</name>
    <dbReference type="NCBI Taxonomy" id="1331060"/>
    <lineage>
        <taxon>Bacteria</taxon>
        <taxon>Pseudomonadati</taxon>
        <taxon>Pseudomonadota</taxon>
        <taxon>Alphaproteobacteria</taxon>
        <taxon>Sphingomonadales</taxon>
        <taxon>Sphingomonadaceae</taxon>
        <taxon>Sphingobium</taxon>
    </lineage>
</organism>
<dbReference type="EMBL" id="ATDP01000108">
    <property type="protein sequence ID" value="EQB11073.1"/>
    <property type="molecule type" value="Genomic_DNA"/>
</dbReference>
<keyword evidence="3" id="KW-1185">Reference proteome</keyword>
<name>T0HG19_9SPHN</name>
<dbReference type="Proteomes" id="UP000015531">
    <property type="component" value="Unassembled WGS sequence"/>
</dbReference>
<proteinExistence type="predicted"/>
<dbReference type="SUPFAM" id="SSF160113">
    <property type="entry name" value="YegP-like"/>
    <property type="match status" value="1"/>
</dbReference>